<dbReference type="Proteomes" id="UP001596022">
    <property type="component" value="Unassembled WGS sequence"/>
</dbReference>
<organism evidence="2 3">
    <name type="scientific">Camelliibacillus cellulosilyticus</name>
    <dbReference type="NCBI Taxonomy" id="2174486"/>
    <lineage>
        <taxon>Bacteria</taxon>
        <taxon>Bacillati</taxon>
        <taxon>Bacillota</taxon>
        <taxon>Bacilli</taxon>
        <taxon>Bacillales</taxon>
        <taxon>Sporolactobacillaceae</taxon>
        <taxon>Camelliibacillus</taxon>
    </lineage>
</organism>
<dbReference type="Pfam" id="PF02583">
    <property type="entry name" value="Trns_repr_metal"/>
    <property type="match status" value="1"/>
</dbReference>
<evidence type="ECO:0000313" key="3">
    <source>
        <dbReference type="Proteomes" id="UP001596022"/>
    </source>
</evidence>
<dbReference type="EMBL" id="JBHSFW010000003">
    <property type="protein sequence ID" value="MFC4618807.1"/>
    <property type="molecule type" value="Genomic_DNA"/>
</dbReference>
<dbReference type="InterPro" id="IPR003735">
    <property type="entry name" value="Metal_Tscrpt_repr"/>
</dbReference>
<protein>
    <submittedName>
        <fullName evidence="2">Metal-sensitive transcriptional regulator</fullName>
    </submittedName>
</protein>
<name>A0ABV9GNK5_9BACL</name>
<evidence type="ECO:0000313" key="2">
    <source>
        <dbReference type="EMBL" id="MFC4618807.1"/>
    </source>
</evidence>
<reference evidence="3" key="1">
    <citation type="journal article" date="2019" name="Int. J. Syst. Evol. Microbiol.">
        <title>The Global Catalogue of Microorganisms (GCM) 10K type strain sequencing project: providing services to taxonomists for standard genome sequencing and annotation.</title>
        <authorList>
            <consortium name="The Broad Institute Genomics Platform"/>
            <consortium name="The Broad Institute Genome Sequencing Center for Infectious Disease"/>
            <person name="Wu L."/>
            <person name="Ma J."/>
        </authorList>
    </citation>
    <scope>NUCLEOTIDE SEQUENCE [LARGE SCALE GENOMIC DNA]</scope>
    <source>
        <strain evidence="3">CGMCC 1.16306</strain>
    </source>
</reference>
<evidence type="ECO:0000256" key="1">
    <source>
        <dbReference type="SAM" id="MobiDB-lite"/>
    </source>
</evidence>
<proteinExistence type="predicted"/>
<keyword evidence="3" id="KW-1185">Reference proteome</keyword>
<dbReference type="PANTHER" id="PTHR33677:SF3">
    <property type="entry name" value="COPPER-SENSING TRANSCRIPTIONAL REPRESSOR RICR"/>
    <property type="match status" value="1"/>
</dbReference>
<feature type="region of interest" description="Disordered" evidence="1">
    <location>
        <begin position="1"/>
        <end position="25"/>
    </location>
</feature>
<dbReference type="PANTHER" id="PTHR33677">
    <property type="entry name" value="TRANSCRIPTIONAL REPRESSOR FRMR-RELATED"/>
    <property type="match status" value="1"/>
</dbReference>
<dbReference type="RefSeq" id="WP_376845908.1">
    <property type="nucleotide sequence ID" value="NZ_JBHSFW010000003.1"/>
</dbReference>
<gene>
    <name evidence="2" type="ORF">ACFO4N_08660</name>
</gene>
<dbReference type="Gene3D" id="1.20.58.1000">
    <property type="entry name" value="Metal-sensitive repressor, helix protomer"/>
    <property type="match status" value="1"/>
</dbReference>
<comment type="caution">
    <text evidence="2">The sequence shown here is derived from an EMBL/GenBank/DDBJ whole genome shotgun (WGS) entry which is preliminary data.</text>
</comment>
<accession>A0ABV9GNK5</accession>
<sequence>MAENHGDLQLQPERKPDVPRSTQEKEKLINRLKRIEGQVRGLQKMVDEDRYCIDILIQLSAVQAALNKVGFSLIERHAKMCVTQAIKENRGDHYIDELLAAVQQFSK</sequence>
<dbReference type="InterPro" id="IPR038390">
    <property type="entry name" value="Metal_Tscrpt_repr_sf"/>
</dbReference>